<keyword evidence="4" id="KW-1133">Transmembrane helix</keyword>
<evidence type="ECO:0000256" key="4">
    <source>
        <dbReference type="SAM" id="Phobius"/>
    </source>
</evidence>
<dbReference type="PANTHER" id="PTHR44229:SF4">
    <property type="entry name" value="15-HYDROXYPROSTAGLANDIN DEHYDROGENASE [NAD(+)]"/>
    <property type="match status" value="1"/>
</dbReference>
<name>A0A165A4M4_9AGAM</name>
<reference evidence="5 6" key="1">
    <citation type="journal article" date="2016" name="Mol. Biol. Evol.">
        <title>Comparative Genomics of Early-Diverging Mushroom-Forming Fungi Provides Insights into the Origins of Lignocellulose Decay Capabilities.</title>
        <authorList>
            <person name="Nagy L.G."/>
            <person name="Riley R."/>
            <person name="Tritt A."/>
            <person name="Adam C."/>
            <person name="Daum C."/>
            <person name="Floudas D."/>
            <person name="Sun H."/>
            <person name="Yadav J.S."/>
            <person name="Pangilinan J."/>
            <person name="Larsson K.H."/>
            <person name="Matsuura K."/>
            <person name="Barry K."/>
            <person name="Labutti K."/>
            <person name="Kuo R."/>
            <person name="Ohm R.A."/>
            <person name="Bhattacharya S.S."/>
            <person name="Shirouzu T."/>
            <person name="Yoshinaga Y."/>
            <person name="Martin F.M."/>
            <person name="Grigoriev I.V."/>
            <person name="Hibbett D.S."/>
        </authorList>
    </citation>
    <scope>NUCLEOTIDE SEQUENCE [LARGE SCALE GENOMIC DNA]</scope>
    <source>
        <strain evidence="5 6">HHB9708</strain>
    </source>
</reference>
<evidence type="ECO:0000256" key="1">
    <source>
        <dbReference type="ARBA" id="ARBA00006484"/>
    </source>
</evidence>
<dbReference type="Gene3D" id="3.40.50.720">
    <property type="entry name" value="NAD(P)-binding Rossmann-like Domain"/>
    <property type="match status" value="1"/>
</dbReference>
<feature type="transmembrane region" description="Helical" evidence="4">
    <location>
        <begin position="304"/>
        <end position="326"/>
    </location>
</feature>
<gene>
    <name evidence="5" type="ORF">SISNIDRAFT_448712</name>
</gene>
<dbReference type="PROSITE" id="PS00061">
    <property type="entry name" value="ADH_SHORT"/>
    <property type="match status" value="1"/>
</dbReference>
<evidence type="ECO:0000313" key="5">
    <source>
        <dbReference type="EMBL" id="KZS98474.1"/>
    </source>
</evidence>
<protein>
    <submittedName>
        <fullName evidence="5">NAD(P)-binding protein</fullName>
    </submittedName>
</protein>
<dbReference type="STRING" id="1314777.A0A165A4M4"/>
<dbReference type="Pfam" id="PF00106">
    <property type="entry name" value="adh_short"/>
    <property type="match status" value="1"/>
</dbReference>
<dbReference type="AlphaFoldDB" id="A0A165A4M4"/>
<dbReference type="OrthoDB" id="5371740at2759"/>
<dbReference type="SUPFAM" id="SSF51735">
    <property type="entry name" value="NAD(P)-binding Rossmann-fold domains"/>
    <property type="match status" value="1"/>
</dbReference>
<keyword evidence="4" id="KW-0812">Transmembrane</keyword>
<evidence type="ECO:0000313" key="6">
    <source>
        <dbReference type="Proteomes" id="UP000076722"/>
    </source>
</evidence>
<dbReference type="GO" id="GO:0016616">
    <property type="term" value="F:oxidoreductase activity, acting on the CH-OH group of donors, NAD or NADP as acceptor"/>
    <property type="evidence" value="ECO:0007669"/>
    <property type="project" value="TreeGrafter"/>
</dbReference>
<proteinExistence type="inferred from homology"/>
<evidence type="ECO:0000256" key="3">
    <source>
        <dbReference type="ARBA" id="ARBA00023002"/>
    </source>
</evidence>
<organism evidence="5 6">
    <name type="scientific">Sistotremastrum niveocremeum HHB9708</name>
    <dbReference type="NCBI Taxonomy" id="1314777"/>
    <lineage>
        <taxon>Eukaryota</taxon>
        <taxon>Fungi</taxon>
        <taxon>Dikarya</taxon>
        <taxon>Basidiomycota</taxon>
        <taxon>Agaricomycotina</taxon>
        <taxon>Agaricomycetes</taxon>
        <taxon>Sistotremastrales</taxon>
        <taxon>Sistotremastraceae</taxon>
        <taxon>Sertulicium</taxon>
        <taxon>Sertulicium niveocremeum</taxon>
    </lineage>
</organism>
<keyword evidence="4" id="KW-0472">Membrane</keyword>
<dbReference type="InterPro" id="IPR036291">
    <property type="entry name" value="NAD(P)-bd_dom_sf"/>
</dbReference>
<comment type="similarity">
    <text evidence="1">Belongs to the short-chain dehydrogenases/reductases (SDR) family.</text>
</comment>
<dbReference type="GO" id="GO:0005737">
    <property type="term" value="C:cytoplasm"/>
    <property type="evidence" value="ECO:0007669"/>
    <property type="project" value="TreeGrafter"/>
</dbReference>
<sequence length="329" mass="35190">MSTILDDKLYDHASRAKGAVVLITGASKGIGKASALEFAKYGAKLVIGDIDVENGERTVAEITGSGGDAVFHRCDVTKWDDQVALFELAISKFGKVNVVVPNAGIGEVGQFGVVTVVNGKPTKPDLRTTEINLIAVMHSTTVHLTLHYLDKPKDDPAELRSLVLIGSMASFEGIPHAPNYTCAKHGILGFSKGIAPYLQARGIRSGVVCPFFADTDILHVGVKAFLAGIPLVPVPRIAGAIFNAATELDPDTDGAAWTLPDDGPVFRIEKPTLTEGVYKMINQRAERLTKFAESVQYTFSTIAVLVRLLGGKAWTILAVVVIAILWRSL</sequence>
<accession>A0A165A4M4</accession>
<keyword evidence="6" id="KW-1185">Reference proteome</keyword>
<dbReference type="PRINTS" id="PR00081">
    <property type="entry name" value="GDHRDH"/>
</dbReference>
<keyword evidence="2" id="KW-0521">NADP</keyword>
<dbReference type="EMBL" id="KV419395">
    <property type="protein sequence ID" value="KZS98474.1"/>
    <property type="molecule type" value="Genomic_DNA"/>
</dbReference>
<dbReference type="Proteomes" id="UP000076722">
    <property type="component" value="Unassembled WGS sequence"/>
</dbReference>
<keyword evidence="3" id="KW-0560">Oxidoreductase</keyword>
<dbReference type="PANTHER" id="PTHR44229">
    <property type="entry name" value="15-HYDROXYPROSTAGLANDIN DEHYDROGENASE [NAD(+)]"/>
    <property type="match status" value="1"/>
</dbReference>
<dbReference type="InterPro" id="IPR020904">
    <property type="entry name" value="Sc_DH/Rdtase_CS"/>
</dbReference>
<evidence type="ECO:0000256" key="2">
    <source>
        <dbReference type="ARBA" id="ARBA00022857"/>
    </source>
</evidence>
<dbReference type="InterPro" id="IPR002347">
    <property type="entry name" value="SDR_fam"/>
</dbReference>